<dbReference type="OrthoDB" id="5499927at2"/>
<keyword evidence="3" id="KW-0472">Membrane</keyword>
<dbReference type="InterPro" id="IPR049818">
    <property type="entry name" value="Expansin_EXLX1-like"/>
</dbReference>
<proteinExistence type="predicted"/>
<dbReference type="Gene3D" id="2.40.40.10">
    <property type="entry name" value="RlpA-like domain"/>
    <property type="match status" value="1"/>
</dbReference>
<evidence type="ECO:0000256" key="3">
    <source>
        <dbReference type="SAM" id="Phobius"/>
    </source>
</evidence>
<keyword evidence="3" id="KW-1133">Transmembrane helix</keyword>
<comment type="caution">
    <text evidence="5">The sequence shown here is derived from an EMBL/GenBank/DDBJ whole genome shotgun (WGS) entry which is preliminary data.</text>
</comment>
<dbReference type="EMBL" id="QHHU01000023">
    <property type="protein sequence ID" value="RSM43759.1"/>
    <property type="molecule type" value="Genomic_DNA"/>
</dbReference>
<dbReference type="NCBIfam" id="NF041144">
    <property type="entry name" value="expansin_EXLX1"/>
    <property type="match status" value="1"/>
</dbReference>
<protein>
    <recommendedName>
        <fullName evidence="4">RlpA-like protein double-psi beta-barrel domain-containing protein</fullName>
    </recommendedName>
</protein>
<dbReference type="SUPFAM" id="SSF50685">
    <property type="entry name" value="Barwin-like endoglucanases"/>
    <property type="match status" value="1"/>
</dbReference>
<dbReference type="Proteomes" id="UP000286716">
    <property type="component" value="Unassembled WGS sequence"/>
</dbReference>
<dbReference type="InterPro" id="IPR009009">
    <property type="entry name" value="RlpA-like_DPBB"/>
</dbReference>
<organism evidence="5 6">
    <name type="scientific">Amycolatopsis balhimycina DSM 5908</name>
    <dbReference type="NCBI Taxonomy" id="1081091"/>
    <lineage>
        <taxon>Bacteria</taxon>
        <taxon>Bacillati</taxon>
        <taxon>Actinomycetota</taxon>
        <taxon>Actinomycetes</taxon>
        <taxon>Pseudonocardiales</taxon>
        <taxon>Pseudonocardiaceae</taxon>
        <taxon>Amycolatopsis</taxon>
    </lineage>
</organism>
<evidence type="ECO:0000313" key="5">
    <source>
        <dbReference type="EMBL" id="RSM43759.1"/>
    </source>
</evidence>
<keyword evidence="3" id="KW-0812">Transmembrane</keyword>
<feature type="region of interest" description="Disordered" evidence="2">
    <location>
        <begin position="50"/>
        <end position="75"/>
    </location>
</feature>
<evidence type="ECO:0000259" key="4">
    <source>
        <dbReference type="Pfam" id="PF03330"/>
    </source>
</evidence>
<dbReference type="Pfam" id="PF03330">
    <property type="entry name" value="DPBB_1"/>
    <property type="match status" value="1"/>
</dbReference>
<evidence type="ECO:0000313" key="6">
    <source>
        <dbReference type="Proteomes" id="UP000286716"/>
    </source>
</evidence>
<dbReference type="InterPro" id="IPR036749">
    <property type="entry name" value="Expansin_CBD_sf"/>
</dbReference>
<dbReference type="InterPro" id="IPR036908">
    <property type="entry name" value="RlpA-like_sf"/>
</dbReference>
<feature type="domain" description="RlpA-like protein double-psi beta-barrel" evidence="4">
    <location>
        <begin position="104"/>
        <end position="194"/>
    </location>
</feature>
<keyword evidence="1" id="KW-0732">Signal</keyword>
<dbReference type="Gene3D" id="2.60.40.760">
    <property type="entry name" value="Expansin, cellulose-binding-like domain"/>
    <property type="match status" value="1"/>
</dbReference>
<dbReference type="RefSeq" id="WP_026468149.1">
    <property type="nucleotide sequence ID" value="NZ_QHHU01000023.1"/>
</dbReference>
<dbReference type="SUPFAM" id="SSF49590">
    <property type="entry name" value="PHL pollen allergen"/>
    <property type="match status" value="1"/>
</dbReference>
<keyword evidence="6" id="KW-1185">Reference proteome</keyword>
<dbReference type="PANTHER" id="PTHR31836">
    <property type="match status" value="1"/>
</dbReference>
<dbReference type="AlphaFoldDB" id="A0A428WKZ6"/>
<evidence type="ECO:0000256" key="2">
    <source>
        <dbReference type="SAM" id="MobiDB-lite"/>
    </source>
</evidence>
<gene>
    <name evidence="5" type="ORF">DMA12_17890</name>
</gene>
<feature type="transmembrane region" description="Helical" evidence="3">
    <location>
        <begin position="6"/>
        <end position="27"/>
    </location>
</feature>
<evidence type="ECO:0000256" key="1">
    <source>
        <dbReference type="ARBA" id="ARBA00022729"/>
    </source>
</evidence>
<sequence>MPRRGVIVSVVALFVVTVAVVVTLVAIRANGTDAAEAANAPTSAPAIEPAVTAPSVSTPSSSAATTTTTAASAGVTRSTSAAAPVAASGDAPLAGKIKPGVTRSGVATFYDTDGTGACGYDASPDPLNAAMNVADFEGSQACGAYVQVQAAGGASVTVRITNLCPAPCRVGQLDLNPKAFDHLGARNLGEIPVTWKLVNPPTAKRISLRYKTGSSQYWCGIQVIDHRNPVARLEVRAGGAWKQLQRTDYNYFLSENGAGCGGSVAVTDIYGERLVIDPLPVKPDVVQPTSRQFAQH</sequence>
<reference evidence="5 6" key="1">
    <citation type="submission" date="2018-05" db="EMBL/GenBank/DDBJ databases">
        <title>Evolution of GPA BGCs.</title>
        <authorList>
            <person name="Waglechner N."/>
            <person name="Wright G.D."/>
        </authorList>
    </citation>
    <scope>NUCLEOTIDE SEQUENCE [LARGE SCALE GENOMIC DNA]</scope>
    <source>
        <strain evidence="5 6">DSM 5908</strain>
    </source>
</reference>
<accession>A0A428WKZ6</accession>
<dbReference type="CDD" id="cd22272">
    <property type="entry name" value="DPBB_EXLX1-like"/>
    <property type="match status" value="1"/>
</dbReference>
<dbReference type="PANTHER" id="PTHR31836:SF21">
    <property type="entry name" value="EXPANSIN-LIKE PROTEIN 7"/>
    <property type="match status" value="1"/>
</dbReference>
<name>A0A428WKZ6_AMYBA</name>
<dbReference type="InterPro" id="IPR051477">
    <property type="entry name" value="Expansin_CellWall"/>
</dbReference>